<dbReference type="Pfam" id="PF17921">
    <property type="entry name" value="Integrase_H2C2"/>
    <property type="match status" value="1"/>
</dbReference>
<evidence type="ECO:0000259" key="1">
    <source>
        <dbReference type="Pfam" id="PF17921"/>
    </source>
</evidence>
<dbReference type="AlphaFoldDB" id="A0A3M7PJZ0"/>
<protein>
    <recommendedName>
        <fullName evidence="1">Integrase zinc-binding domain-containing protein</fullName>
    </recommendedName>
</protein>
<reference evidence="2 3" key="1">
    <citation type="journal article" date="2018" name="Sci. Rep.">
        <title>Genomic signatures of local adaptation to the degree of environmental predictability in rotifers.</title>
        <authorList>
            <person name="Franch-Gras L."/>
            <person name="Hahn C."/>
            <person name="Garcia-Roger E.M."/>
            <person name="Carmona M.J."/>
            <person name="Serra M."/>
            <person name="Gomez A."/>
        </authorList>
    </citation>
    <scope>NUCLEOTIDE SEQUENCE [LARGE SCALE GENOMIC DNA]</scope>
    <source>
        <strain evidence="2">HYR1</strain>
    </source>
</reference>
<keyword evidence="3" id="KW-1185">Reference proteome</keyword>
<dbReference type="OrthoDB" id="10030726at2759"/>
<proteinExistence type="predicted"/>
<organism evidence="2 3">
    <name type="scientific">Brachionus plicatilis</name>
    <name type="common">Marine rotifer</name>
    <name type="synonym">Brachionus muelleri</name>
    <dbReference type="NCBI Taxonomy" id="10195"/>
    <lineage>
        <taxon>Eukaryota</taxon>
        <taxon>Metazoa</taxon>
        <taxon>Spiralia</taxon>
        <taxon>Gnathifera</taxon>
        <taxon>Rotifera</taxon>
        <taxon>Eurotatoria</taxon>
        <taxon>Monogononta</taxon>
        <taxon>Pseudotrocha</taxon>
        <taxon>Ploima</taxon>
        <taxon>Brachionidae</taxon>
        <taxon>Brachionus</taxon>
    </lineage>
</organism>
<accession>A0A3M7PJZ0</accession>
<dbReference type="Proteomes" id="UP000276133">
    <property type="component" value="Unassembled WGS sequence"/>
</dbReference>
<sequence length="212" mass="24683">MESVENARALLKNKIEEVLAKSVLDLIPDKNSDVAFEIEFQDQNQKPIKCRCRPLPWNMKEKSLWEEQEKDEDIQWIKGLILENGAEIRKSQFLKAQHVVWFQNNATRLTKTNSRPNCQPSSQHNLQLSFRKIKTMSKITDRFYRPFLKDDIMRCVKCCDVCQNIKLTQPVRHAELIYLTPCRSNQLITTDLAGPYPTNSCTEQQLNPASCK</sequence>
<evidence type="ECO:0000313" key="2">
    <source>
        <dbReference type="EMBL" id="RMZ99441.1"/>
    </source>
</evidence>
<feature type="domain" description="Integrase zinc-binding" evidence="1">
    <location>
        <begin position="133"/>
        <end position="166"/>
    </location>
</feature>
<name>A0A3M7PJZ0_BRAPC</name>
<evidence type="ECO:0000313" key="3">
    <source>
        <dbReference type="Proteomes" id="UP000276133"/>
    </source>
</evidence>
<comment type="caution">
    <text evidence="2">The sequence shown here is derived from an EMBL/GenBank/DDBJ whole genome shotgun (WGS) entry which is preliminary data.</text>
</comment>
<gene>
    <name evidence="2" type="ORF">BpHYR1_034098</name>
</gene>
<dbReference type="InterPro" id="IPR041588">
    <property type="entry name" value="Integrase_H2C2"/>
</dbReference>
<dbReference type="EMBL" id="REGN01010216">
    <property type="protein sequence ID" value="RMZ99441.1"/>
    <property type="molecule type" value="Genomic_DNA"/>
</dbReference>